<keyword evidence="4" id="KW-0238">DNA-binding</keyword>
<dbReference type="SUPFAM" id="SSF46689">
    <property type="entry name" value="Homeodomain-like"/>
    <property type="match status" value="2"/>
</dbReference>
<keyword evidence="5" id="KW-1185">Reference proteome</keyword>
<proteinExistence type="predicted"/>
<feature type="domain" description="HTH araC/xylS-type" evidence="3">
    <location>
        <begin position="231"/>
        <end position="329"/>
    </location>
</feature>
<dbReference type="Gene3D" id="1.10.10.60">
    <property type="entry name" value="Homeodomain-like"/>
    <property type="match status" value="2"/>
</dbReference>
<dbReference type="OrthoDB" id="799767at2"/>
<dbReference type="GO" id="GO:0003700">
    <property type="term" value="F:DNA-binding transcription factor activity"/>
    <property type="evidence" value="ECO:0007669"/>
    <property type="project" value="InterPro"/>
</dbReference>
<organism evidence="4 5">
    <name type="scientific">Pedobacter steynii</name>
    <dbReference type="NCBI Taxonomy" id="430522"/>
    <lineage>
        <taxon>Bacteria</taxon>
        <taxon>Pseudomonadati</taxon>
        <taxon>Bacteroidota</taxon>
        <taxon>Sphingobacteriia</taxon>
        <taxon>Sphingobacteriales</taxon>
        <taxon>Sphingobacteriaceae</taxon>
        <taxon>Pedobacter</taxon>
    </lineage>
</organism>
<evidence type="ECO:0000256" key="2">
    <source>
        <dbReference type="ARBA" id="ARBA00023163"/>
    </source>
</evidence>
<dbReference type="EMBL" id="FNGY01000007">
    <property type="protein sequence ID" value="SDN33706.1"/>
    <property type="molecule type" value="Genomic_DNA"/>
</dbReference>
<dbReference type="PANTHER" id="PTHR47893">
    <property type="entry name" value="REGULATORY PROTEIN PCHR"/>
    <property type="match status" value="1"/>
</dbReference>
<dbReference type="GO" id="GO:0043565">
    <property type="term" value="F:sequence-specific DNA binding"/>
    <property type="evidence" value="ECO:0007669"/>
    <property type="project" value="InterPro"/>
</dbReference>
<dbReference type="InterPro" id="IPR053142">
    <property type="entry name" value="PchR_regulatory_protein"/>
</dbReference>
<evidence type="ECO:0000256" key="1">
    <source>
        <dbReference type="ARBA" id="ARBA00023015"/>
    </source>
</evidence>
<keyword evidence="2" id="KW-0804">Transcription</keyword>
<dbReference type="InterPro" id="IPR009057">
    <property type="entry name" value="Homeodomain-like_sf"/>
</dbReference>
<protein>
    <submittedName>
        <fullName evidence="4">AraC-type DNA-binding protein</fullName>
    </submittedName>
</protein>
<dbReference type="PROSITE" id="PS01124">
    <property type="entry name" value="HTH_ARAC_FAMILY_2"/>
    <property type="match status" value="1"/>
</dbReference>
<gene>
    <name evidence="4" type="ORF">SAMN05421820_107119</name>
</gene>
<dbReference type="AlphaFoldDB" id="A0A1H0ALI5"/>
<dbReference type="Proteomes" id="UP000183200">
    <property type="component" value="Unassembled WGS sequence"/>
</dbReference>
<keyword evidence="1" id="KW-0805">Transcription regulation</keyword>
<dbReference type="SMART" id="SM00342">
    <property type="entry name" value="HTH_ARAC"/>
    <property type="match status" value="1"/>
</dbReference>
<evidence type="ECO:0000313" key="4">
    <source>
        <dbReference type="EMBL" id="SDN33706.1"/>
    </source>
</evidence>
<dbReference type="PANTHER" id="PTHR47893:SF1">
    <property type="entry name" value="REGULATORY PROTEIN PCHR"/>
    <property type="match status" value="1"/>
</dbReference>
<reference evidence="5" key="1">
    <citation type="submission" date="2016-10" db="EMBL/GenBank/DDBJ databases">
        <authorList>
            <person name="Varghese N."/>
            <person name="Submissions S."/>
        </authorList>
    </citation>
    <scope>NUCLEOTIDE SEQUENCE [LARGE SCALE GENOMIC DNA]</scope>
    <source>
        <strain evidence="5">DSM 19110</strain>
    </source>
</reference>
<sequence length="332" mass="38238">MKFNLNAASFMEELHYNQSDALVITSGTVLETKASFEHTFGDVRYKEIKLGIGNILVGDYHIKEALLLSSEMTEPTIEMHFNLGNAIRMGEDGFASTDIYGMRQNILGVQKVKGFVEFEADTSYKTFDIHLSVDFVKKWYGQNKVLDRFIDDFERNRTSTLYPDAMHITPDMQRVISEISNCPYSGFMQKIYLEAKIQELFILQLDLCECMMNIGNQYKQALSPGDIERIHEAKRYIEEHLNQPKTIIELAHLVGTNESKLKRGFKQLFGTTVFGYMQQRRMEQARRMFIEENKSVSEVALFVGYANLSNFTNAFKVYFGFPPTMLKSGIPY</sequence>
<evidence type="ECO:0000313" key="5">
    <source>
        <dbReference type="Proteomes" id="UP000183200"/>
    </source>
</evidence>
<accession>A0A1H0ALI5</accession>
<evidence type="ECO:0000259" key="3">
    <source>
        <dbReference type="PROSITE" id="PS01124"/>
    </source>
</evidence>
<dbReference type="RefSeq" id="WP_074610233.1">
    <property type="nucleotide sequence ID" value="NZ_FNGY01000007.1"/>
</dbReference>
<dbReference type="InterPro" id="IPR018060">
    <property type="entry name" value="HTH_AraC"/>
</dbReference>
<dbReference type="Pfam" id="PF12833">
    <property type="entry name" value="HTH_18"/>
    <property type="match status" value="1"/>
</dbReference>
<name>A0A1H0ALI5_9SPHI</name>